<reference evidence="3" key="1">
    <citation type="journal article" date="2011" name="MBio">
        <title>Novel metabolic attributes of the genus Cyanothece, comprising a group of unicellular nitrogen-fixing Cyanobacteria.</title>
        <authorList>
            <person name="Bandyopadhyay A."/>
            <person name="Elvitigala T."/>
            <person name="Welsh E."/>
            <person name="Stockel J."/>
            <person name="Liberton M."/>
            <person name="Min H."/>
            <person name="Sherman L.A."/>
            <person name="Pakrasi H.B."/>
        </authorList>
    </citation>
    <scope>NUCLEOTIDE SEQUENCE [LARGE SCALE GENOMIC DNA]</scope>
    <source>
        <strain evidence="3">PCC 7822</strain>
        <plasmid evidence="3">Cy782203</plasmid>
    </source>
</reference>
<protein>
    <submittedName>
        <fullName evidence="2">Uncharacterized protein</fullName>
    </submittedName>
</protein>
<evidence type="ECO:0000256" key="1">
    <source>
        <dbReference type="SAM" id="MobiDB-lite"/>
    </source>
</evidence>
<sequence>MFPPTASDSLIEITQAPIADSGIKESTDPSTDEELQKQQHSYFQAIGCLYGKVTRSGEGQFFIQLGRQQYKLYTLRHRYRAWLTQWEKTPDASLYLKVYPKFLAIPRQPVIISFQVVAWGTEPFPAPEEEAGIFTIKGIWQFLPQYKVPCLSVYRNRDAVDPTEKFKAVHLPVLMRREDEEVRPFKFNPRIPKDQLPKKWFIQGKFRFIPSKECFGWVEDDEPPTQKLPKYKKPVKAEPTPGDKPNNRTPKPFVPVNDIKPNREPKTRPVLAVKQSG</sequence>
<dbReference type="RefSeq" id="WP_013325602.1">
    <property type="nucleotide sequence ID" value="NC_014502.1"/>
</dbReference>
<dbReference type="AlphaFoldDB" id="E0UNE6"/>
<proteinExistence type="predicted"/>
<dbReference type="KEGG" id="cyj:Cyan7822_6824"/>
<dbReference type="EMBL" id="CP002201">
    <property type="protein sequence ID" value="ADN18476.1"/>
    <property type="molecule type" value="Genomic_DNA"/>
</dbReference>
<name>E0UNE6_GLOV7</name>
<organism evidence="2 3">
    <name type="scientific">Gloeothece verrucosa (strain PCC 7822)</name>
    <name type="common">Cyanothece sp. (strain PCC 7822)</name>
    <dbReference type="NCBI Taxonomy" id="497965"/>
    <lineage>
        <taxon>Bacteria</taxon>
        <taxon>Bacillati</taxon>
        <taxon>Cyanobacteriota</taxon>
        <taxon>Cyanophyceae</taxon>
        <taxon>Oscillatoriophycideae</taxon>
        <taxon>Chroococcales</taxon>
        <taxon>Aphanothecaceae</taxon>
        <taxon>Gloeothece</taxon>
        <taxon>Gloeothece verrucosa</taxon>
    </lineage>
</organism>
<gene>
    <name evidence="2" type="ordered locus">Cyan7822_6824</name>
</gene>
<dbReference type="HOGENOM" id="CLU_1003703_0_0_3"/>
<dbReference type="Proteomes" id="UP000008206">
    <property type="component" value="Plasmid Cy782203"/>
</dbReference>
<evidence type="ECO:0000313" key="3">
    <source>
        <dbReference type="Proteomes" id="UP000008206"/>
    </source>
</evidence>
<keyword evidence="2" id="KW-0614">Plasmid</keyword>
<keyword evidence="3" id="KW-1185">Reference proteome</keyword>
<accession>E0UNE6</accession>
<geneLocation type="plasmid" evidence="2 3">
    <name>Cy782203</name>
</geneLocation>
<evidence type="ECO:0000313" key="2">
    <source>
        <dbReference type="EMBL" id="ADN18476.1"/>
    </source>
</evidence>
<feature type="region of interest" description="Disordered" evidence="1">
    <location>
        <begin position="220"/>
        <end position="277"/>
    </location>
</feature>